<evidence type="ECO:0000313" key="1">
    <source>
        <dbReference type="EMBL" id="OUO02586.1"/>
    </source>
</evidence>
<dbReference type="InterPro" id="IPR036412">
    <property type="entry name" value="HAD-like_sf"/>
</dbReference>
<dbReference type="EMBL" id="NFII01000002">
    <property type="protein sequence ID" value="OUO02586.1"/>
    <property type="molecule type" value="Genomic_DNA"/>
</dbReference>
<evidence type="ECO:0000313" key="2">
    <source>
        <dbReference type="Proteomes" id="UP000195386"/>
    </source>
</evidence>
<dbReference type="RefSeq" id="WP_087425455.1">
    <property type="nucleotide sequence ID" value="NZ_CAMMFP010000025.1"/>
</dbReference>
<dbReference type="PRINTS" id="PR00413">
    <property type="entry name" value="HADHALOGNASE"/>
</dbReference>
<dbReference type="PANTHER" id="PTHR43611">
    <property type="entry name" value="ALPHA-D-GLUCOSE 1-PHOSPHATE PHOSPHATASE"/>
    <property type="match status" value="1"/>
</dbReference>
<dbReference type="Proteomes" id="UP000195386">
    <property type="component" value="Unassembled WGS sequence"/>
</dbReference>
<protein>
    <submittedName>
        <fullName evidence="1">Haloacid dehalogenase</fullName>
    </submittedName>
</protein>
<gene>
    <name evidence="1" type="ORF">B5F97_03490</name>
</gene>
<dbReference type="InterPro" id="IPR023214">
    <property type="entry name" value="HAD_sf"/>
</dbReference>
<dbReference type="SFLD" id="SFLDG01129">
    <property type="entry name" value="C1.5:_HAD__Beta-PGM__Phosphata"/>
    <property type="match status" value="1"/>
</dbReference>
<dbReference type="Pfam" id="PF00702">
    <property type="entry name" value="Hydrolase"/>
    <property type="match status" value="1"/>
</dbReference>
<dbReference type="SFLD" id="SFLDS00003">
    <property type="entry name" value="Haloacid_Dehalogenase"/>
    <property type="match status" value="1"/>
</dbReference>
<accession>A0A1Y3YXL8</accession>
<comment type="caution">
    <text evidence="1">The sequence shown here is derived from an EMBL/GenBank/DDBJ whole genome shotgun (WGS) entry which is preliminary data.</text>
</comment>
<dbReference type="NCBIfam" id="TIGR01549">
    <property type="entry name" value="HAD-SF-IA-v1"/>
    <property type="match status" value="1"/>
</dbReference>
<dbReference type="CDD" id="cd02603">
    <property type="entry name" value="HAD_sEH-N_like"/>
    <property type="match status" value="1"/>
</dbReference>
<dbReference type="InterPro" id="IPR006439">
    <property type="entry name" value="HAD-SF_hydro_IA"/>
</dbReference>
<dbReference type="NCBIfam" id="TIGR01509">
    <property type="entry name" value="HAD-SF-IA-v3"/>
    <property type="match status" value="1"/>
</dbReference>
<sequence length="205" mass="23987">MKRKGIKNLIVDFGGVLIGLDRQRCLENFRELGLQDVEHTLDIYHQQDFFQQYEKGLISSADFRNVIREKIGRDVADARIDAAWNSFLVSIPTYKLDLLLALRKDYVVYLLSNTNEIHWEWSCEHAFPYKAFRVEDYFEHIFLSYEMKMAKPDEEIFRKVLDDAGLDPKETFFIDDSEANCLTARSLGISTYTPKAGEDWGHLFK</sequence>
<proteinExistence type="predicted"/>
<reference evidence="2" key="1">
    <citation type="submission" date="2017-04" db="EMBL/GenBank/DDBJ databases">
        <title>Function of individual gut microbiota members based on whole genome sequencing of pure cultures obtained from chicken caecum.</title>
        <authorList>
            <person name="Medvecky M."/>
            <person name="Cejkova D."/>
            <person name="Polansky O."/>
            <person name="Karasova D."/>
            <person name="Kubasova T."/>
            <person name="Cizek A."/>
            <person name="Rychlik I."/>
        </authorList>
    </citation>
    <scope>NUCLEOTIDE SEQUENCE [LARGE SCALE GENOMIC DNA]</scope>
    <source>
        <strain evidence="2">An43</strain>
    </source>
</reference>
<dbReference type="Gene3D" id="3.40.50.1000">
    <property type="entry name" value="HAD superfamily/HAD-like"/>
    <property type="match status" value="1"/>
</dbReference>
<dbReference type="PANTHER" id="PTHR43611:SF3">
    <property type="entry name" value="FLAVIN MONONUCLEOTIDE HYDROLASE 1, CHLOROPLATIC"/>
    <property type="match status" value="1"/>
</dbReference>
<name>A0A1Y3YXL8_9BACE</name>
<organism evidence="1 2">
    <name type="scientific">Bacteroides clarus</name>
    <dbReference type="NCBI Taxonomy" id="626929"/>
    <lineage>
        <taxon>Bacteria</taxon>
        <taxon>Pseudomonadati</taxon>
        <taxon>Bacteroidota</taxon>
        <taxon>Bacteroidia</taxon>
        <taxon>Bacteroidales</taxon>
        <taxon>Bacteroidaceae</taxon>
        <taxon>Bacteroides</taxon>
    </lineage>
</organism>
<dbReference type="Gene3D" id="1.10.150.240">
    <property type="entry name" value="Putative phosphatase, domain 2"/>
    <property type="match status" value="1"/>
</dbReference>
<dbReference type="AlphaFoldDB" id="A0A1Y3YXL8"/>
<dbReference type="SUPFAM" id="SSF56784">
    <property type="entry name" value="HAD-like"/>
    <property type="match status" value="1"/>
</dbReference>
<dbReference type="InterPro" id="IPR023198">
    <property type="entry name" value="PGP-like_dom2"/>
</dbReference>